<organism evidence="2 3">
    <name type="scientific">Trichomalopsis sarcophagae</name>
    <dbReference type="NCBI Taxonomy" id="543379"/>
    <lineage>
        <taxon>Eukaryota</taxon>
        <taxon>Metazoa</taxon>
        <taxon>Ecdysozoa</taxon>
        <taxon>Arthropoda</taxon>
        <taxon>Hexapoda</taxon>
        <taxon>Insecta</taxon>
        <taxon>Pterygota</taxon>
        <taxon>Neoptera</taxon>
        <taxon>Endopterygota</taxon>
        <taxon>Hymenoptera</taxon>
        <taxon>Apocrita</taxon>
        <taxon>Proctotrupomorpha</taxon>
        <taxon>Chalcidoidea</taxon>
        <taxon>Pteromalidae</taxon>
        <taxon>Pteromalinae</taxon>
        <taxon>Trichomalopsis</taxon>
    </lineage>
</organism>
<dbReference type="AlphaFoldDB" id="A0A232EP14"/>
<keyword evidence="3" id="KW-1185">Reference proteome</keyword>
<feature type="compositionally biased region" description="Basic and acidic residues" evidence="1">
    <location>
        <begin position="1"/>
        <end position="23"/>
    </location>
</feature>
<protein>
    <submittedName>
        <fullName evidence="2">Uncharacterized protein</fullName>
    </submittedName>
</protein>
<feature type="region of interest" description="Disordered" evidence="1">
    <location>
        <begin position="1"/>
        <end position="29"/>
    </location>
</feature>
<proteinExistence type="predicted"/>
<evidence type="ECO:0000313" key="2">
    <source>
        <dbReference type="EMBL" id="OXU20081.1"/>
    </source>
</evidence>
<evidence type="ECO:0000256" key="1">
    <source>
        <dbReference type="SAM" id="MobiDB-lite"/>
    </source>
</evidence>
<reference evidence="2 3" key="1">
    <citation type="journal article" date="2017" name="Curr. Biol.">
        <title>The Evolution of Venom by Co-option of Single-Copy Genes.</title>
        <authorList>
            <person name="Martinson E.O."/>
            <person name="Mrinalini"/>
            <person name="Kelkar Y.D."/>
            <person name="Chang C.H."/>
            <person name="Werren J.H."/>
        </authorList>
    </citation>
    <scope>NUCLEOTIDE SEQUENCE [LARGE SCALE GENOMIC DNA]</scope>
    <source>
        <strain evidence="2 3">Alberta</strain>
        <tissue evidence="2">Whole body</tissue>
    </source>
</reference>
<sequence>MARATERSRAESKNCERERRGAGRGESSVFDDTLVSSRMIAGVISAGVSVPVQIPSQTPDLAGNYWPRLQ</sequence>
<name>A0A232EP14_9HYME</name>
<comment type="caution">
    <text evidence="2">The sequence shown here is derived from an EMBL/GenBank/DDBJ whole genome shotgun (WGS) entry which is preliminary data.</text>
</comment>
<evidence type="ECO:0000313" key="3">
    <source>
        <dbReference type="Proteomes" id="UP000215335"/>
    </source>
</evidence>
<dbReference type="Proteomes" id="UP000215335">
    <property type="component" value="Unassembled WGS sequence"/>
</dbReference>
<dbReference type="EMBL" id="NNAY01003034">
    <property type="protein sequence ID" value="OXU20081.1"/>
    <property type="molecule type" value="Genomic_DNA"/>
</dbReference>
<accession>A0A232EP14</accession>
<gene>
    <name evidence="2" type="ORF">TSAR_004983</name>
</gene>